<dbReference type="STRING" id="51028.A0A158QAB6"/>
<dbReference type="Gene3D" id="1.20.1740.10">
    <property type="entry name" value="Amino acid/polyamine transporter I"/>
    <property type="match status" value="1"/>
</dbReference>
<evidence type="ECO:0000256" key="1">
    <source>
        <dbReference type="SAM" id="Phobius"/>
    </source>
</evidence>
<feature type="transmembrane region" description="Helical" evidence="1">
    <location>
        <begin position="259"/>
        <end position="278"/>
    </location>
</feature>
<feature type="transmembrane region" description="Helical" evidence="1">
    <location>
        <begin position="30"/>
        <end position="51"/>
    </location>
</feature>
<feature type="transmembrane region" description="Helical" evidence="1">
    <location>
        <begin position="329"/>
        <end position="352"/>
    </location>
</feature>
<dbReference type="WBParaSite" id="EVEC_0000464901-mRNA-1">
    <property type="protein sequence ID" value="EVEC_0000464901-mRNA-1"/>
    <property type="gene ID" value="EVEC_0000464901"/>
</dbReference>
<dbReference type="PANTHER" id="PTHR43243">
    <property type="entry name" value="INNER MEMBRANE TRANSPORTER YGJI-RELATED"/>
    <property type="match status" value="1"/>
</dbReference>
<keyword evidence="3" id="KW-1185">Reference proteome</keyword>
<reference evidence="4" key="1">
    <citation type="submission" date="2016-04" db="UniProtKB">
        <authorList>
            <consortium name="WormBaseParasite"/>
        </authorList>
    </citation>
    <scope>IDENTIFICATION</scope>
</reference>
<feature type="transmembrane region" description="Helical" evidence="1">
    <location>
        <begin position="110"/>
        <end position="128"/>
    </location>
</feature>
<proteinExistence type="predicted"/>
<sequence length="405" mass="44854">MSYLLKGGLLRSKPNDQQPDRTLANRNLDYPSFIGIASLLSLPLSIFYVVPNFFTVLNGPESIISYAIAAFVILISAYHFKELFRLFPKSCVLYEATYLVYGEFVAHLTGWMYIFDSVIYTVIIAKLWSTYADSFFRQLLRPPFLIDYQGIINFPYIEKSYDCLSLAAVVVSSLASLCEYQVFGTVSISVAIVMLFTTISTSLVGYAAHNLQHLSLEELKLNNEVLSCASYFYCSFFGIETLSMLYNGTPAGRKRILKLPMITCCLTIIIVTIVLMVYLYFVTVGAVCGLSGAVIIAAIPSAAMLAALTEDRLVPLYSSATKKVVKVQIALVMLLSGTILVSVKESLLFAIIRLNSNVRLLILACLVVSTRLDGDIVEFAYTTEYSKLNRGNLNSQFLSSDALTV</sequence>
<evidence type="ECO:0000313" key="4">
    <source>
        <dbReference type="WBParaSite" id="EVEC_0000464901-mRNA-1"/>
    </source>
</evidence>
<evidence type="ECO:0000313" key="3">
    <source>
        <dbReference type="Proteomes" id="UP000274131"/>
    </source>
</evidence>
<name>A0A158QAB6_ENTVE</name>
<accession>A0A158QAB6</accession>
<dbReference type="OrthoDB" id="3900342at2759"/>
<dbReference type="AlphaFoldDB" id="A0A158QAB6"/>
<protein>
    <submittedName>
        <fullName evidence="4">Aa_trans domain-containing protein</fullName>
    </submittedName>
</protein>
<dbReference type="GO" id="GO:0005886">
    <property type="term" value="C:plasma membrane"/>
    <property type="evidence" value="ECO:0007669"/>
    <property type="project" value="TreeGrafter"/>
</dbReference>
<feature type="transmembrane region" description="Helical" evidence="1">
    <location>
        <begin position="284"/>
        <end position="308"/>
    </location>
</feature>
<feature type="transmembrane region" description="Helical" evidence="1">
    <location>
        <begin position="182"/>
        <end position="209"/>
    </location>
</feature>
<dbReference type="GO" id="GO:0015171">
    <property type="term" value="F:amino acid transmembrane transporter activity"/>
    <property type="evidence" value="ECO:0007669"/>
    <property type="project" value="TreeGrafter"/>
</dbReference>
<keyword evidence="1" id="KW-1133">Transmembrane helix</keyword>
<dbReference type="PANTHER" id="PTHR43243:SF20">
    <property type="entry name" value="CATIONIC AMINO ACID TRANSPORTER 3"/>
    <property type="match status" value="1"/>
</dbReference>
<dbReference type="EMBL" id="UXUI01007834">
    <property type="protein sequence ID" value="VDD89606.1"/>
    <property type="molecule type" value="Genomic_DNA"/>
</dbReference>
<keyword evidence="1" id="KW-0472">Membrane</keyword>
<dbReference type="Proteomes" id="UP000274131">
    <property type="component" value="Unassembled WGS sequence"/>
</dbReference>
<feature type="transmembrane region" description="Helical" evidence="1">
    <location>
        <begin position="63"/>
        <end position="80"/>
    </location>
</feature>
<keyword evidence="1" id="KW-0812">Transmembrane</keyword>
<evidence type="ECO:0000313" key="2">
    <source>
        <dbReference type="EMBL" id="VDD89606.1"/>
    </source>
</evidence>
<organism evidence="4">
    <name type="scientific">Enterobius vermicularis</name>
    <name type="common">Human pinworm</name>
    <dbReference type="NCBI Taxonomy" id="51028"/>
    <lineage>
        <taxon>Eukaryota</taxon>
        <taxon>Metazoa</taxon>
        <taxon>Ecdysozoa</taxon>
        <taxon>Nematoda</taxon>
        <taxon>Chromadorea</taxon>
        <taxon>Rhabditida</taxon>
        <taxon>Spirurina</taxon>
        <taxon>Oxyuridomorpha</taxon>
        <taxon>Oxyuroidea</taxon>
        <taxon>Oxyuridae</taxon>
        <taxon>Enterobius</taxon>
    </lineage>
</organism>
<gene>
    <name evidence="2" type="ORF">EVEC_LOCUS4357</name>
</gene>
<feature type="transmembrane region" description="Helical" evidence="1">
    <location>
        <begin position="229"/>
        <end position="247"/>
    </location>
</feature>
<reference evidence="2 3" key="2">
    <citation type="submission" date="2018-10" db="EMBL/GenBank/DDBJ databases">
        <authorList>
            <consortium name="Pathogen Informatics"/>
        </authorList>
    </citation>
    <scope>NUCLEOTIDE SEQUENCE [LARGE SCALE GENOMIC DNA]</scope>
</reference>